<feature type="region of interest" description="Disordered" evidence="1">
    <location>
        <begin position="1"/>
        <end position="27"/>
    </location>
</feature>
<dbReference type="EMBL" id="CACVAS010000067">
    <property type="protein sequence ID" value="CAA6815375.1"/>
    <property type="molecule type" value="Genomic_DNA"/>
</dbReference>
<accession>A0A6S6TK55</accession>
<gene>
    <name evidence="2" type="ORF">HELGO_WM91844</name>
</gene>
<proteinExistence type="predicted"/>
<evidence type="ECO:0000313" key="2">
    <source>
        <dbReference type="EMBL" id="CAA6815375.1"/>
    </source>
</evidence>
<name>A0A6S6TK55_9BACT</name>
<organism evidence="2">
    <name type="scientific">uncultured Sulfurovum sp</name>
    <dbReference type="NCBI Taxonomy" id="269237"/>
    <lineage>
        <taxon>Bacteria</taxon>
        <taxon>Pseudomonadati</taxon>
        <taxon>Campylobacterota</taxon>
        <taxon>Epsilonproteobacteria</taxon>
        <taxon>Campylobacterales</taxon>
        <taxon>Sulfurovaceae</taxon>
        <taxon>Sulfurovum</taxon>
        <taxon>environmental samples</taxon>
    </lineage>
</organism>
<evidence type="ECO:0000256" key="1">
    <source>
        <dbReference type="SAM" id="MobiDB-lite"/>
    </source>
</evidence>
<feature type="non-terminal residue" evidence="2">
    <location>
        <position position="1"/>
    </location>
</feature>
<dbReference type="AlphaFoldDB" id="A0A6S6TK55"/>
<feature type="compositionally biased region" description="Polar residues" evidence="1">
    <location>
        <begin position="1"/>
        <end position="21"/>
    </location>
</feature>
<sequence>NATSTNPAGTSNPATNNQNGIAGNPAK</sequence>
<reference evidence="2" key="1">
    <citation type="submission" date="2020-01" db="EMBL/GenBank/DDBJ databases">
        <authorList>
            <person name="Meier V. D."/>
            <person name="Meier V D."/>
        </authorList>
    </citation>
    <scope>NUCLEOTIDE SEQUENCE</scope>
    <source>
        <strain evidence="2">HLG_WM_MAG_01</strain>
    </source>
</reference>
<protein>
    <submittedName>
        <fullName evidence="2">Uncharacterized protein</fullName>
    </submittedName>
</protein>